<dbReference type="OrthoDB" id="2269034at2759"/>
<evidence type="ECO:0000313" key="2">
    <source>
        <dbReference type="Proteomes" id="UP000703269"/>
    </source>
</evidence>
<organism evidence="1 2">
    <name type="scientific">Phanerochaete sordida</name>
    <dbReference type="NCBI Taxonomy" id="48140"/>
    <lineage>
        <taxon>Eukaryota</taxon>
        <taxon>Fungi</taxon>
        <taxon>Dikarya</taxon>
        <taxon>Basidiomycota</taxon>
        <taxon>Agaricomycotina</taxon>
        <taxon>Agaricomycetes</taxon>
        <taxon>Polyporales</taxon>
        <taxon>Phanerochaetaceae</taxon>
        <taxon>Phanerochaete</taxon>
    </lineage>
</organism>
<evidence type="ECO:0008006" key="3">
    <source>
        <dbReference type="Google" id="ProtNLM"/>
    </source>
</evidence>
<evidence type="ECO:0000313" key="1">
    <source>
        <dbReference type="EMBL" id="GJE99750.1"/>
    </source>
</evidence>
<gene>
    <name evidence="1" type="ORF">PsYK624_160210</name>
</gene>
<comment type="caution">
    <text evidence="1">The sequence shown here is derived from an EMBL/GenBank/DDBJ whole genome shotgun (WGS) entry which is preliminary data.</text>
</comment>
<name>A0A9P3GUA5_9APHY</name>
<proteinExistence type="predicted"/>
<dbReference type="SUPFAM" id="SSF52047">
    <property type="entry name" value="RNI-like"/>
    <property type="match status" value="1"/>
</dbReference>
<accession>A0A9P3GUA5</accession>
<dbReference type="Proteomes" id="UP000703269">
    <property type="component" value="Unassembled WGS sequence"/>
</dbReference>
<dbReference type="EMBL" id="BPQB01000118">
    <property type="protein sequence ID" value="GJE99750.1"/>
    <property type="molecule type" value="Genomic_DNA"/>
</dbReference>
<sequence>MSTDASDVDDTALNNDEPRILCLPTELLEAILLAVLTDAFWAHLDPRDPAEVNAATTRTELQLVCKHWQSAILHCPRFWVYLDLRVTTTTAVQRAVRLSAATPLWIAAKGGKNAIYSSWQEAESQQAKIVAGLLSTEGHRIGVLILDVSVSDALSKQNLSEPINLPEEAAALQYLELHVSPHTEKAPDPLWLAILSRAPHLTWFYLFGVHNQTFWTTLANSAPITRLKYLELDGGDRFPLLDFVSLVRRLPQLEGLTVWHVIFTEHAGHAAAALENAKNIRASKNATVKRPIELPRLRYLHIRQGDSKIFGLIQKLVLPPGVNFQLDGVSMIPGDSDRTLRAMSRIAASILPDAVRDLHLNVSDTGFCLYGFKSRDFHPADYLEPDLLVQLVWYGTGSDMPLDFVRRVYELLPLNSVHFLQIKLDPDPCSVHREIEVLRPMLARLTHVEELYITDEITEASMASVAKLLRIDDGEPVPLPRLVSLSCDKIRMWCPACASEFLGDLCKVLRARIAGGRPIARVLARVLA</sequence>
<reference evidence="1 2" key="1">
    <citation type="submission" date="2021-08" db="EMBL/GenBank/DDBJ databases">
        <title>Draft Genome Sequence of Phanerochaete sordida strain YK-624.</title>
        <authorList>
            <person name="Mori T."/>
            <person name="Dohra H."/>
            <person name="Suzuki T."/>
            <person name="Kawagishi H."/>
            <person name="Hirai H."/>
        </authorList>
    </citation>
    <scope>NUCLEOTIDE SEQUENCE [LARGE SCALE GENOMIC DNA]</scope>
    <source>
        <strain evidence="1 2">YK-624</strain>
    </source>
</reference>
<keyword evidence="2" id="KW-1185">Reference proteome</keyword>
<dbReference type="AlphaFoldDB" id="A0A9P3GUA5"/>
<protein>
    <recommendedName>
        <fullName evidence="3">F-box domain-containing protein</fullName>
    </recommendedName>
</protein>